<dbReference type="SUPFAM" id="SSF51735">
    <property type="entry name" value="NAD(P)-binding Rossmann-fold domains"/>
    <property type="match status" value="1"/>
</dbReference>
<gene>
    <name evidence="3" type="ORF">OB236_11310</name>
</gene>
<sequence>MDNKKNKKIRISVVGLRFGGAFAPIYHAHPDVEYVGICDTNAELLNQYGDKFGFTRRHTDLEEILQSDEYDAVHLVSPIPHHAQQSIAVLNSGKHCACTVPMATTIEDIHGIITAQKQSKKNYMMMETTVYTYQYLFAKEMFEKGEFGRVQFLRGAHYQNMDNWPSYWMGLPPMHYATHAVAPLLAIANARATRFIALVQGLCKRN</sequence>
<keyword evidence="4" id="KW-1185">Reference proteome</keyword>
<evidence type="ECO:0000313" key="4">
    <source>
        <dbReference type="Proteomes" id="UP001652445"/>
    </source>
</evidence>
<reference evidence="3 4" key="1">
    <citation type="submission" date="2022-09" db="EMBL/GenBank/DDBJ databases">
        <authorList>
            <person name="Han X.L."/>
            <person name="Wang Q."/>
            <person name="Lu T."/>
        </authorList>
    </citation>
    <scope>NUCLEOTIDE SEQUENCE [LARGE SCALE GENOMIC DNA]</scope>
    <source>
        <strain evidence="3 4">WQ 127069</strain>
    </source>
</reference>
<dbReference type="InterPro" id="IPR036291">
    <property type="entry name" value="NAD(P)-bd_dom_sf"/>
</dbReference>
<dbReference type="Gene3D" id="3.30.360.10">
    <property type="entry name" value="Dihydrodipicolinate Reductase, domain 2"/>
    <property type="match status" value="1"/>
</dbReference>
<proteinExistence type="predicted"/>
<feature type="domain" description="Gfo/Idh/MocA-like oxidoreductase N-terminal" evidence="2">
    <location>
        <begin position="9"/>
        <end position="125"/>
    </location>
</feature>
<dbReference type="PANTHER" id="PTHR43818:SF11">
    <property type="entry name" value="BCDNA.GH03377"/>
    <property type="match status" value="1"/>
</dbReference>
<dbReference type="RefSeq" id="WP_262684084.1">
    <property type="nucleotide sequence ID" value="NZ_JAOQIO010000034.1"/>
</dbReference>
<dbReference type="Pfam" id="PF01408">
    <property type="entry name" value="GFO_IDH_MocA"/>
    <property type="match status" value="1"/>
</dbReference>
<comment type="caution">
    <text evidence="3">The sequence shown here is derived from an EMBL/GenBank/DDBJ whole genome shotgun (WGS) entry which is preliminary data.</text>
</comment>
<evidence type="ECO:0000259" key="2">
    <source>
        <dbReference type="Pfam" id="PF01408"/>
    </source>
</evidence>
<dbReference type="Proteomes" id="UP001652445">
    <property type="component" value="Unassembled WGS sequence"/>
</dbReference>
<dbReference type="InterPro" id="IPR000683">
    <property type="entry name" value="Gfo/Idh/MocA-like_OxRdtase_N"/>
</dbReference>
<organism evidence="3 4">
    <name type="scientific">Paenibacillus baimaensis</name>
    <dbReference type="NCBI Taxonomy" id="2982185"/>
    <lineage>
        <taxon>Bacteria</taxon>
        <taxon>Bacillati</taxon>
        <taxon>Bacillota</taxon>
        <taxon>Bacilli</taxon>
        <taxon>Bacillales</taxon>
        <taxon>Paenibacillaceae</taxon>
        <taxon>Paenibacillus</taxon>
    </lineage>
</organism>
<keyword evidence="1" id="KW-0560">Oxidoreductase</keyword>
<protein>
    <submittedName>
        <fullName evidence="3">Gfo/Idh/MocA family oxidoreductase</fullName>
    </submittedName>
</protein>
<dbReference type="EMBL" id="JAOQIO010000034">
    <property type="protein sequence ID" value="MCU6792708.1"/>
    <property type="molecule type" value="Genomic_DNA"/>
</dbReference>
<dbReference type="Gene3D" id="3.40.50.720">
    <property type="entry name" value="NAD(P)-binding Rossmann-like Domain"/>
    <property type="match status" value="1"/>
</dbReference>
<evidence type="ECO:0000256" key="1">
    <source>
        <dbReference type="ARBA" id="ARBA00023002"/>
    </source>
</evidence>
<evidence type="ECO:0000313" key="3">
    <source>
        <dbReference type="EMBL" id="MCU6792708.1"/>
    </source>
</evidence>
<accession>A0ABT2UDI3</accession>
<name>A0ABT2UDI3_9BACL</name>
<dbReference type="PANTHER" id="PTHR43818">
    <property type="entry name" value="BCDNA.GH03377"/>
    <property type="match status" value="1"/>
</dbReference>
<dbReference type="InterPro" id="IPR050463">
    <property type="entry name" value="Gfo/Idh/MocA_oxidrdct_glycsds"/>
</dbReference>